<evidence type="ECO:0000313" key="3">
    <source>
        <dbReference type="Proteomes" id="UP000266005"/>
    </source>
</evidence>
<proteinExistence type="predicted"/>
<feature type="transmembrane region" description="Helical" evidence="1">
    <location>
        <begin position="42"/>
        <end position="65"/>
    </location>
</feature>
<feature type="transmembrane region" description="Helical" evidence="1">
    <location>
        <begin position="127"/>
        <end position="147"/>
    </location>
</feature>
<organism evidence="2 3">
    <name type="scientific">Pontibacter oryzae</name>
    <dbReference type="NCBI Taxonomy" id="2304593"/>
    <lineage>
        <taxon>Bacteria</taxon>
        <taxon>Pseudomonadati</taxon>
        <taxon>Bacteroidota</taxon>
        <taxon>Cytophagia</taxon>
        <taxon>Cytophagales</taxon>
        <taxon>Hymenobacteraceae</taxon>
        <taxon>Pontibacter</taxon>
    </lineage>
</organism>
<keyword evidence="3" id="KW-1185">Reference proteome</keyword>
<dbReference type="Proteomes" id="UP000266005">
    <property type="component" value="Unassembled WGS sequence"/>
</dbReference>
<sequence>MNFDDIQKSWQKQHVPELITKESSKTMASQLQERVNALQRKIILTNVMMIVVLLLTSAVFVFIFREGVAPKTMWFDIGLGVMFGAILLSALAQWLKSLPWGHMKAVCSSSMYISHTLKSLRFRNTSIRLITPLQMVTTTIGLNLIYLDVFWDETWKLRFVMHVALIAVMILVGGLSLYYSSLHYQKLFEPVIKDLEELQNKLETI</sequence>
<feature type="transmembrane region" description="Helical" evidence="1">
    <location>
        <begin position="77"/>
        <end position="95"/>
    </location>
</feature>
<dbReference type="AlphaFoldDB" id="A0A399S5L1"/>
<dbReference type="OrthoDB" id="852855at2"/>
<gene>
    <name evidence="2" type="ORF">D1627_13570</name>
</gene>
<evidence type="ECO:0000313" key="2">
    <source>
        <dbReference type="EMBL" id="RIJ36855.1"/>
    </source>
</evidence>
<protein>
    <submittedName>
        <fullName evidence="2">Uncharacterized protein</fullName>
    </submittedName>
</protein>
<evidence type="ECO:0000256" key="1">
    <source>
        <dbReference type="SAM" id="Phobius"/>
    </source>
</evidence>
<keyword evidence="1" id="KW-0812">Transmembrane</keyword>
<keyword evidence="1" id="KW-1133">Transmembrane helix</keyword>
<keyword evidence="1" id="KW-0472">Membrane</keyword>
<accession>A0A399S5L1</accession>
<name>A0A399S5L1_9BACT</name>
<dbReference type="RefSeq" id="WP_119432792.1">
    <property type="nucleotide sequence ID" value="NZ_QWGE01000004.1"/>
</dbReference>
<reference evidence="3" key="1">
    <citation type="submission" date="2018-08" db="EMBL/GenBank/DDBJ databases">
        <title>Mucilaginibacter sp. MYSH2.</title>
        <authorList>
            <person name="Seo T."/>
        </authorList>
    </citation>
    <scope>NUCLEOTIDE SEQUENCE [LARGE SCALE GENOMIC DNA]</scope>
    <source>
        <strain evidence="3">KIRAN</strain>
    </source>
</reference>
<dbReference type="EMBL" id="QWGE01000004">
    <property type="protein sequence ID" value="RIJ36855.1"/>
    <property type="molecule type" value="Genomic_DNA"/>
</dbReference>
<comment type="caution">
    <text evidence="2">The sequence shown here is derived from an EMBL/GenBank/DDBJ whole genome shotgun (WGS) entry which is preliminary data.</text>
</comment>
<feature type="transmembrane region" description="Helical" evidence="1">
    <location>
        <begin position="159"/>
        <end position="179"/>
    </location>
</feature>